<gene>
    <name evidence="2" type="ORF">Ocin01_13351</name>
</gene>
<comment type="caution">
    <text evidence="2">The sequence shown here is derived from an EMBL/GenBank/DDBJ whole genome shotgun (WGS) entry which is preliminary data.</text>
</comment>
<dbReference type="OrthoDB" id="8289735at2759"/>
<name>A0A1D2MJZ2_ORCCI</name>
<sequence length="203" mass="23239">MNSLLFSIGIFVTLLISTIQCLDLERAKEQPCFNIKRTVPLNTDDWMPDTKQCIHPMSRLDLYRAAADLLQKDPAEISESELDNACILYKSKNETYVTEGFGGRTREYTVNSKDNTMREYTIRPLKGEGYSGTVYTTFTDYKTFYFTTSCLDDGQMTWGVASITPTLPRLTVRLIQAYALSLGFKSEFFTELNYDQCNIQKDI</sequence>
<dbReference type="EMBL" id="LJIJ01001020">
    <property type="protein sequence ID" value="ODM93339.1"/>
    <property type="molecule type" value="Genomic_DNA"/>
</dbReference>
<proteinExistence type="predicted"/>
<accession>A0A1D2MJZ2</accession>
<evidence type="ECO:0000256" key="1">
    <source>
        <dbReference type="SAM" id="SignalP"/>
    </source>
</evidence>
<organism evidence="2 3">
    <name type="scientific">Orchesella cincta</name>
    <name type="common">Springtail</name>
    <name type="synonym">Podura cincta</name>
    <dbReference type="NCBI Taxonomy" id="48709"/>
    <lineage>
        <taxon>Eukaryota</taxon>
        <taxon>Metazoa</taxon>
        <taxon>Ecdysozoa</taxon>
        <taxon>Arthropoda</taxon>
        <taxon>Hexapoda</taxon>
        <taxon>Collembola</taxon>
        <taxon>Entomobryomorpha</taxon>
        <taxon>Entomobryoidea</taxon>
        <taxon>Orchesellidae</taxon>
        <taxon>Orchesellinae</taxon>
        <taxon>Orchesella</taxon>
    </lineage>
</organism>
<keyword evidence="1" id="KW-0732">Signal</keyword>
<evidence type="ECO:0000313" key="2">
    <source>
        <dbReference type="EMBL" id="ODM93339.1"/>
    </source>
</evidence>
<keyword evidence="3" id="KW-1185">Reference proteome</keyword>
<reference evidence="2 3" key="1">
    <citation type="journal article" date="2016" name="Genome Biol. Evol.">
        <title>Gene Family Evolution Reflects Adaptation to Soil Environmental Stressors in the Genome of the Collembolan Orchesella cincta.</title>
        <authorList>
            <person name="Faddeeva-Vakhrusheva A."/>
            <person name="Derks M.F."/>
            <person name="Anvar S.Y."/>
            <person name="Agamennone V."/>
            <person name="Suring W."/>
            <person name="Smit S."/>
            <person name="van Straalen N.M."/>
            <person name="Roelofs D."/>
        </authorList>
    </citation>
    <scope>NUCLEOTIDE SEQUENCE [LARGE SCALE GENOMIC DNA]</scope>
    <source>
        <tissue evidence="2">Mixed pool</tissue>
    </source>
</reference>
<dbReference type="AlphaFoldDB" id="A0A1D2MJZ2"/>
<protein>
    <recommendedName>
        <fullName evidence="4">Apolipoprotein D</fullName>
    </recommendedName>
</protein>
<evidence type="ECO:0000313" key="3">
    <source>
        <dbReference type="Proteomes" id="UP000094527"/>
    </source>
</evidence>
<evidence type="ECO:0008006" key="4">
    <source>
        <dbReference type="Google" id="ProtNLM"/>
    </source>
</evidence>
<feature type="signal peptide" evidence="1">
    <location>
        <begin position="1"/>
        <end position="21"/>
    </location>
</feature>
<feature type="chain" id="PRO_5008904134" description="Apolipoprotein D" evidence="1">
    <location>
        <begin position="22"/>
        <end position="203"/>
    </location>
</feature>
<dbReference type="Proteomes" id="UP000094527">
    <property type="component" value="Unassembled WGS sequence"/>
</dbReference>